<evidence type="ECO:0000313" key="1">
    <source>
        <dbReference type="EMBL" id="MFB2895083.1"/>
    </source>
</evidence>
<dbReference type="Pfam" id="PF18924">
    <property type="entry name" value="DUF5674"/>
    <property type="match status" value="1"/>
</dbReference>
<dbReference type="EMBL" id="JBHFNR010000145">
    <property type="protein sequence ID" value="MFB2895083.1"/>
    <property type="molecule type" value="Genomic_DNA"/>
</dbReference>
<accession>A0ABV4XUY6</accession>
<name>A0ABV4XUY6_9CYAN</name>
<comment type="caution">
    <text evidence="1">The sequence shown here is derived from an EMBL/GenBank/DDBJ whole genome shotgun (WGS) entry which is preliminary data.</text>
</comment>
<sequence length="76" mass="8801">MAGGGELHADCEQILLEDGSQQQDIWGADWFTQNKLVGFESLINIRPRQQNRSMEIQDPILRERIEKIVRHLLEVS</sequence>
<dbReference type="RefSeq" id="WP_413264852.1">
    <property type="nucleotide sequence ID" value="NZ_JBHFNR010000145.1"/>
</dbReference>
<dbReference type="Proteomes" id="UP001576784">
    <property type="component" value="Unassembled WGS sequence"/>
</dbReference>
<proteinExistence type="predicted"/>
<evidence type="ECO:0000313" key="2">
    <source>
        <dbReference type="Proteomes" id="UP001576784"/>
    </source>
</evidence>
<dbReference type="InterPro" id="IPR043731">
    <property type="entry name" value="DUF5674"/>
</dbReference>
<gene>
    <name evidence="1" type="ORF">ACE1CI_19425</name>
</gene>
<protein>
    <submittedName>
        <fullName evidence="1">DUF5674 family protein</fullName>
    </submittedName>
</protein>
<keyword evidence="2" id="KW-1185">Reference proteome</keyword>
<reference evidence="1 2" key="1">
    <citation type="submission" date="2024-09" db="EMBL/GenBank/DDBJ databases">
        <title>Floridaenema gen nov. (Aerosakkonemataceae, Aerosakkonematales ord. nov., Cyanobacteria) from benthic tropical and subtropical fresh waters, with the description of four new species.</title>
        <authorList>
            <person name="Moretto J.A."/>
            <person name="Berthold D.E."/>
            <person name="Lefler F.W."/>
            <person name="Huang I.-S."/>
            <person name="Laughinghouse H. IV."/>
        </authorList>
    </citation>
    <scope>NUCLEOTIDE SEQUENCE [LARGE SCALE GENOMIC DNA]</scope>
    <source>
        <strain evidence="1 2">BLCC-F50</strain>
    </source>
</reference>
<organism evidence="1 2">
    <name type="scientific">Floridaenema flaviceps BLCC-F50</name>
    <dbReference type="NCBI Taxonomy" id="3153642"/>
    <lineage>
        <taxon>Bacteria</taxon>
        <taxon>Bacillati</taxon>
        <taxon>Cyanobacteriota</taxon>
        <taxon>Cyanophyceae</taxon>
        <taxon>Oscillatoriophycideae</taxon>
        <taxon>Aerosakkonematales</taxon>
        <taxon>Aerosakkonemataceae</taxon>
        <taxon>Floridanema</taxon>
        <taxon>Floridanema flaviceps</taxon>
    </lineage>
</organism>